<keyword evidence="3" id="KW-0413">Isomerase</keyword>
<name>A0A250IBP9_9BACT</name>
<dbReference type="EMBL" id="CP022163">
    <property type="protein sequence ID" value="ATB28581.1"/>
    <property type="molecule type" value="Genomic_DNA"/>
</dbReference>
<dbReference type="InterPro" id="IPR004547">
    <property type="entry name" value="Glucosamine6P_isomerase"/>
</dbReference>
<sequence length="270" mass="29070">MGDSRLYAPRGIGYAGVHLTPRPALNVRVFASELEAAAACAAHIAEALREKPSLVLGLPTGRTPLNVYRQMVALHQRGELDLSRATTFNLDEFLGLPPDDPCSLRAYMDRHLFRHVNLAPERVHFLDGSAERAEWECARYDARLTQAGGLDLLLLGIGSNGLVAFNEAGDSLQAASHRVRLSRETRLGMASFFGDDVSKVPLAALTLGMGSLFQARRVILLAFGVRKAAAVTALVRGPITSHCPASLLQLHGNVEVWVDTEAGRGLEGTG</sequence>
<organism evidence="3 4">
    <name type="scientific">Melittangium boletus DSM 14713</name>
    <dbReference type="NCBI Taxonomy" id="1294270"/>
    <lineage>
        <taxon>Bacteria</taxon>
        <taxon>Pseudomonadati</taxon>
        <taxon>Myxococcota</taxon>
        <taxon>Myxococcia</taxon>
        <taxon>Myxococcales</taxon>
        <taxon>Cystobacterineae</taxon>
        <taxon>Archangiaceae</taxon>
        <taxon>Melittangium</taxon>
    </lineage>
</organism>
<feature type="domain" description="Glucosamine/galactosamine-6-phosphate isomerase" evidence="2">
    <location>
        <begin position="35"/>
        <end position="252"/>
    </location>
</feature>
<dbReference type="CDD" id="cd01399">
    <property type="entry name" value="GlcN6P_deaminase"/>
    <property type="match status" value="1"/>
</dbReference>
<dbReference type="InterPro" id="IPR006148">
    <property type="entry name" value="Glc/Gal-6P_isomerase"/>
</dbReference>
<keyword evidence="4" id="KW-1185">Reference proteome</keyword>
<dbReference type="PANTHER" id="PTHR11280">
    <property type="entry name" value="GLUCOSAMINE-6-PHOSPHATE ISOMERASE"/>
    <property type="match status" value="1"/>
</dbReference>
<proteinExistence type="predicted"/>
<dbReference type="GO" id="GO:0004342">
    <property type="term" value="F:glucosamine-6-phosphate deaminase activity"/>
    <property type="evidence" value="ECO:0007669"/>
    <property type="project" value="InterPro"/>
</dbReference>
<dbReference type="Gene3D" id="3.40.50.1360">
    <property type="match status" value="1"/>
</dbReference>
<evidence type="ECO:0000259" key="2">
    <source>
        <dbReference type="Pfam" id="PF01182"/>
    </source>
</evidence>
<dbReference type="Proteomes" id="UP000217289">
    <property type="component" value="Chromosome"/>
</dbReference>
<evidence type="ECO:0000313" key="4">
    <source>
        <dbReference type="Proteomes" id="UP000217289"/>
    </source>
</evidence>
<dbReference type="GO" id="GO:0006046">
    <property type="term" value="P:N-acetylglucosamine catabolic process"/>
    <property type="evidence" value="ECO:0007669"/>
    <property type="project" value="TreeGrafter"/>
</dbReference>
<dbReference type="GO" id="GO:0016853">
    <property type="term" value="F:isomerase activity"/>
    <property type="evidence" value="ECO:0007669"/>
    <property type="project" value="UniProtKB-KW"/>
</dbReference>
<dbReference type="SUPFAM" id="SSF100950">
    <property type="entry name" value="NagB/RpiA/CoA transferase-like"/>
    <property type="match status" value="1"/>
</dbReference>
<dbReference type="GO" id="GO:0005737">
    <property type="term" value="C:cytoplasm"/>
    <property type="evidence" value="ECO:0007669"/>
    <property type="project" value="TreeGrafter"/>
</dbReference>
<dbReference type="GO" id="GO:0042802">
    <property type="term" value="F:identical protein binding"/>
    <property type="evidence" value="ECO:0007669"/>
    <property type="project" value="TreeGrafter"/>
</dbReference>
<accession>A0A250IBP9</accession>
<evidence type="ECO:0000256" key="1">
    <source>
        <dbReference type="ARBA" id="ARBA00022801"/>
    </source>
</evidence>
<dbReference type="PANTHER" id="PTHR11280:SF5">
    <property type="entry name" value="GLUCOSAMINE-6-PHOSPHATE ISOMERASE"/>
    <property type="match status" value="1"/>
</dbReference>
<dbReference type="GO" id="GO:0019262">
    <property type="term" value="P:N-acetylneuraminate catabolic process"/>
    <property type="evidence" value="ECO:0007669"/>
    <property type="project" value="TreeGrafter"/>
</dbReference>
<gene>
    <name evidence="3" type="ORF">MEBOL_002030</name>
</gene>
<dbReference type="KEGG" id="mbd:MEBOL_002030"/>
<evidence type="ECO:0000313" key="3">
    <source>
        <dbReference type="EMBL" id="ATB28581.1"/>
    </source>
</evidence>
<keyword evidence="1" id="KW-0378">Hydrolase</keyword>
<dbReference type="GO" id="GO:0005975">
    <property type="term" value="P:carbohydrate metabolic process"/>
    <property type="evidence" value="ECO:0007669"/>
    <property type="project" value="InterPro"/>
</dbReference>
<dbReference type="AlphaFoldDB" id="A0A250IBP9"/>
<dbReference type="InterPro" id="IPR037171">
    <property type="entry name" value="NagB/RpiA_transferase-like"/>
</dbReference>
<protein>
    <submittedName>
        <fullName evidence="3">Glucosamine-6-phosphate isomerase</fullName>
    </submittedName>
</protein>
<dbReference type="GO" id="GO:0006043">
    <property type="term" value="P:glucosamine catabolic process"/>
    <property type="evidence" value="ECO:0007669"/>
    <property type="project" value="TreeGrafter"/>
</dbReference>
<dbReference type="Pfam" id="PF01182">
    <property type="entry name" value="Glucosamine_iso"/>
    <property type="match status" value="1"/>
</dbReference>
<reference evidence="3 4" key="1">
    <citation type="submission" date="2017-06" db="EMBL/GenBank/DDBJ databases">
        <authorList>
            <person name="Kim H.J."/>
            <person name="Triplett B.A."/>
        </authorList>
    </citation>
    <scope>NUCLEOTIDE SEQUENCE [LARGE SCALE GENOMIC DNA]</scope>
    <source>
        <strain evidence="3 4">DSM 14713</strain>
    </source>
</reference>